<dbReference type="AlphaFoldDB" id="A0A2B7X9X9"/>
<evidence type="ECO:0000259" key="3">
    <source>
        <dbReference type="Pfam" id="PF01370"/>
    </source>
</evidence>
<dbReference type="GO" id="GO:0016616">
    <property type="term" value="F:oxidoreductase activity, acting on the CH-OH group of donors, NAD or NADP as acceptor"/>
    <property type="evidence" value="ECO:0007669"/>
    <property type="project" value="TreeGrafter"/>
</dbReference>
<reference evidence="4 5" key="1">
    <citation type="submission" date="2017-10" db="EMBL/GenBank/DDBJ databases">
        <title>Comparative genomics in systemic dimorphic fungi from Ajellomycetaceae.</title>
        <authorList>
            <person name="Munoz J.F."/>
            <person name="Mcewen J.G."/>
            <person name="Clay O.K."/>
            <person name="Cuomo C.A."/>
        </authorList>
    </citation>
    <scope>NUCLEOTIDE SEQUENCE [LARGE SCALE GENOMIC DNA]</scope>
    <source>
        <strain evidence="4 5">UAMH7299</strain>
    </source>
</reference>
<organism evidence="4 5">
    <name type="scientific">Polytolypa hystricis (strain UAMH7299)</name>
    <dbReference type="NCBI Taxonomy" id="1447883"/>
    <lineage>
        <taxon>Eukaryota</taxon>
        <taxon>Fungi</taxon>
        <taxon>Dikarya</taxon>
        <taxon>Ascomycota</taxon>
        <taxon>Pezizomycotina</taxon>
        <taxon>Eurotiomycetes</taxon>
        <taxon>Eurotiomycetidae</taxon>
        <taxon>Onygenales</taxon>
        <taxon>Onygenales incertae sedis</taxon>
        <taxon>Polytolypa</taxon>
    </lineage>
</organism>
<accession>A0A2B7X9X9</accession>
<name>A0A2B7X9X9_POLH7</name>
<dbReference type="SUPFAM" id="SSF51735">
    <property type="entry name" value="NAD(P)-binding Rossmann-fold domains"/>
    <property type="match status" value="1"/>
</dbReference>
<dbReference type="Pfam" id="PF01370">
    <property type="entry name" value="Epimerase"/>
    <property type="match status" value="1"/>
</dbReference>
<proteinExistence type="inferred from homology"/>
<protein>
    <recommendedName>
        <fullName evidence="3">NAD-dependent epimerase/dehydratase domain-containing protein</fullName>
    </recommendedName>
</protein>
<comment type="caution">
    <text evidence="4">The sequence shown here is derived from an EMBL/GenBank/DDBJ whole genome shotgun (WGS) entry which is preliminary data.</text>
</comment>
<evidence type="ECO:0000256" key="1">
    <source>
        <dbReference type="ARBA" id="ARBA00023002"/>
    </source>
</evidence>
<sequence>MDTFYILVTGATRFIGTHVIDNLLHCGLKVCRAMCSLSKGEQMLTAQPQYALQLDFVQIDNFANLDVFDKAVEGVDAVIHVTSPCTYNTTNNKQELIIPAINSVKSILSASSKPESTVKCIMLTSSFTSVIDISKTPAPEFTYTGEHWNPLTYEEAANPDTSAVVAYWGSKKFAELAAWEFIKQHNPGFDLVTLCPPMTFGPVVHPVRSVAELNESNVTLWNIAAGADPLPVSRVSAWIDVRDLAEAHVQALLTPGAGGKRYVPAANEQFSYQLAADIMREEFEWAKKTVSRGDEGAKVEPEYMLDGEALTREMGVTYRPFRDTVVDLVRQVKETLE</sequence>
<dbReference type="OrthoDB" id="2735536at2759"/>
<evidence type="ECO:0000256" key="2">
    <source>
        <dbReference type="ARBA" id="ARBA00023445"/>
    </source>
</evidence>
<dbReference type="PANTHER" id="PTHR10366:SF579">
    <property type="entry name" value="3-BETA HYDROXYSTEROID DEHYDROGENASE_ISOMERASE FAMILY PROTEIN (AFU_ORTHOLOGUE AFUA_3G02250)"/>
    <property type="match status" value="1"/>
</dbReference>
<evidence type="ECO:0000313" key="4">
    <source>
        <dbReference type="EMBL" id="PGH05507.1"/>
    </source>
</evidence>
<dbReference type="PANTHER" id="PTHR10366">
    <property type="entry name" value="NAD DEPENDENT EPIMERASE/DEHYDRATASE"/>
    <property type="match status" value="1"/>
</dbReference>
<dbReference type="STRING" id="1447883.A0A2B7X9X9"/>
<gene>
    <name evidence="4" type="ORF">AJ80_08328</name>
</gene>
<dbReference type="InterPro" id="IPR050425">
    <property type="entry name" value="NAD(P)_dehydrat-like"/>
</dbReference>
<dbReference type="InterPro" id="IPR036291">
    <property type="entry name" value="NAD(P)-bd_dom_sf"/>
</dbReference>
<feature type="domain" description="NAD-dependent epimerase/dehydratase" evidence="3">
    <location>
        <begin position="6"/>
        <end position="259"/>
    </location>
</feature>
<dbReference type="Proteomes" id="UP000224634">
    <property type="component" value="Unassembled WGS sequence"/>
</dbReference>
<dbReference type="Gene3D" id="3.40.50.720">
    <property type="entry name" value="NAD(P)-binding Rossmann-like Domain"/>
    <property type="match status" value="1"/>
</dbReference>
<keyword evidence="5" id="KW-1185">Reference proteome</keyword>
<dbReference type="InterPro" id="IPR001509">
    <property type="entry name" value="Epimerase_deHydtase"/>
</dbReference>
<dbReference type="EMBL" id="PDNA01000187">
    <property type="protein sequence ID" value="PGH05507.1"/>
    <property type="molecule type" value="Genomic_DNA"/>
</dbReference>
<keyword evidence="1" id="KW-0560">Oxidoreductase</keyword>
<evidence type="ECO:0000313" key="5">
    <source>
        <dbReference type="Proteomes" id="UP000224634"/>
    </source>
</evidence>
<comment type="similarity">
    <text evidence="2">Belongs to the NAD(P)-dependent epimerase/dehydratase family. Dihydroflavonol-4-reductase subfamily.</text>
</comment>